<dbReference type="AlphaFoldDB" id="A0A841THA8"/>
<reference evidence="1 2" key="1">
    <citation type="submission" date="2020-08" db="EMBL/GenBank/DDBJ databases">
        <title>Cohnella phylogeny.</title>
        <authorList>
            <person name="Dunlap C."/>
        </authorList>
    </citation>
    <scope>NUCLEOTIDE SEQUENCE [LARGE SCALE GENOMIC DNA]</scope>
    <source>
        <strain evidence="1 2">DSM 103658</strain>
    </source>
</reference>
<dbReference type="EMBL" id="JACJVN010000054">
    <property type="protein sequence ID" value="MBB6678337.1"/>
    <property type="molecule type" value="Genomic_DNA"/>
</dbReference>
<keyword evidence="2" id="KW-1185">Reference proteome</keyword>
<protein>
    <submittedName>
        <fullName evidence="1">Uncharacterized protein</fullName>
    </submittedName>
</protein>
<evidence type="ECO:0000313" key="2">
    <source>
        <dbReference type="Proteomes" id="UP000574133"/>
    </source>
</evidence>
<evidence type="ECO:0000313" key="1">
    <source>
        <dbReference type="EMBL" id="MBB6678337.1"/>
    </source>
</evidence>
<comment type="caution">
    <text evidence="1">The sequence shown here is derived from an EMBL/GenBank/DDBJ whole genome shotgun (WGS) entry which is preliminary data.</text>
</comment>
<sequence length="500" mass="58799">MNGEIWEGFRERTTMLNPIFMLGKGMEVGATLAPYLPQLLLAILLEVFYREIKDDEKRSRSDLVAIAKAIMEHQNLPHDDDKAERLISGLVSYGNPNLRNPFSAKVFDPSSGMFSDKPFLYLTIDTEYRKREAIYKLTQASQNMIFLSREVILEFSIEFEQLYTLKLIRNNNFRSALQSLDVLITKIKQLIIQEHDYRRHLHRNPKILMEQGTQARKERRNEIERQFEESNQRFDKMIRMLANVDLATPEARFHILEMEMKVHATMTLSAKLHAELYQNIELELSIRKYRPSAFMKRRNVSFKTDIWENELLVKGIPANTMEKLLSPFFSPRAPFIYPMGLIWSEQEVRHHDDEIQEEAEPKEQSLEPKETRDWSALCRYWAPVIRNLIYMGEVSLRDIPAKEWTIEALELWMIFKTDVLEVPHLFTTHQPYEDERMELIRHLINSDPFFNEIAGKTIRARFERGAPLQFFGVRISPIVISIKDPAEEDTSHAIYSRTTS</sequence>
<dbReference type="Proteomes" id="UP000574133">
    <property type="component" value="Unassembled WGS sequence"/>
</dbReference>
<organism evidence="1 2">
    <name type="scientific">Cohnella lubricantis</name>
    <dbReference type="NCBI Taxonomy" id="2163172"/>
    <lineage>
        <taxon>Bacteria</taxon>
        <taxon>Bacillati</taxon>
        <taxon>Bacillota</taxon>
        <taxon>Bacilli</taxon>
        <taxon>Bacillales</taxon>
        <taxon>Paenibacillaceae</taxon>
        <taxon>Cohnella</taxon>
    </lineage>
</organism>
<proteinExistence type="predicted"/>
<dbReference type="RefSeq" id="WP_185179610.1">
    <property type="nucleotide sequence ID" value="NZ_CBCSEP010000041.1"/>
</dbReference>
<gene>
    <name evidence="1" type="ORF">H4Q31_13595</name>
</gene>
<accession>A0A841THA8</accession>
<name>A0A841THA8_9BACL</name>